<sequence length="122" mass="13107">MRSGWSPGPVVRRDPWAQSGWDARPQEPSRGPQEPQMRTDTRDAPQSGASGSEDVGPRLLLRDLFLPELPDTGGFSPLASDICRTHMSLLLRAPLLPPAPKSQSAITEAGSAGESEDIPLKP</sequence>
<evidence type="ECO:0000313" key="3">
    <source>
        <dbReference type="Proteomes" id="UP001497482"/>
    </source>
</evidence>
<evidence type="ECO:0000313" key="2">
    <source>
        <dbReference type="EMBL" id="CAL1598606.1"/>
    </source>
</evidence>
<feature type="region of interest" description="Disordered" evidence="1">
    <location>
        <begin position="96"/>
        <end position="122"/>
    </location>
</feature>
<evidence type="ECO:0000256" key="1">
    <source>
        <dbReference type="SAM" id="MobiDB-lite"/>
    </source>
</evidence>
<protein>
    <submittedName>
        <fullName evidence="2">Uncharacterized protein</fullName>
    </submittedName>
</protein>
<dbReference type="AlphaFoldDB" id="A0AAV2L8M6"/>
<gene>
    <name evidence="2" type="ORF">KC01_LOCUS26973</name>
</gene>
<dbReference type="Proteomes" id="UP001497482">
    <property type="component" value="Chromosome 22"/>
</dbReference>
<reference evidence="2 3" key="1">
    <citation type="submission" date="2024-04" db="EMBL/GenBank/DDBJ databases">
        <authorList>
            <person name="Waldvogel A.-M."/>
            <person name="Schoenle A."/>
        </authorList>
    </citation>
    <scope>NUCLEOTIDE SEQUENCE [LARGE SCALE GENOMIC DNA]</scope>
</reference>
<feature type="region of interest" description="Disordered" evidence="1">
    <location>
        <begin position="1"/>
        <end position="57"/>
    </location>
</feature>
<accession>A0AAV2L8M6</accession>
<keyword evidence="3" id="KW-1185">Reference proteome</keyword>
<proteinExistence type="predicted"/>
<organism evidence="2 3">
    <name type="scientific">Knipowitschia caucasica</name>
    <name type="common">Caucasian dwarf goby</name>
    <name type="synonym">Pomatoschistus caucasicus</name>
    <dbReference type="NCBI Taxonomy" id="637954"/>
    <lineage>
        <taxon>Eukaryota</taxon>
        <taxon>Metazoa</taxon>
        <taxon>Chordata</taxon>
        <taxon>Craniata</taxon>
        <taxon>Vertebrata</taxon>
        <taxon>Euteleostomi</taxon>
        <taxon>Actinopterygii</taxon>
        <taxon>Neopterygii</taxon>
        <taxon>Teleostei</taxon>
        <taxon>Neoteleostei</taxon>
        <taxon>Acanthomorphata</taxon>
        <taxon>Gobiaria</taxon>
        <taxon>Gobiiformes</taxon>
        <taxon>Gobioidei</taxon>
        <taxon>Gobiidae</taxon>
        <taxon>Gobiinae</taxon>
        <taxon>Knipowitschia</taxon>
    </lineage>
</organism>
<name>A0AAV2L8M6_KNICA</name>
<dbReference type="EMBL" id="OZ035844">
    <property type="protein sequence ID" value="CAL1598606.1"/>
    <property type="molecule type" value="Genomic_DNA"/>
</dbReference>